<evidence type="ECO:0000313" key="1">
    <source>
        <dbReference type="EMBL" id="MPN32047.1"/>
    </source>
</evidence>
<protein>
    <submittedName>
        <fullName evidence="1">Uncharacterized protein</fullName>
    </submittedName>
</protein>
<organism evidence="1">
    <name type="scientific">bioreactor metagenome</name>
    <dbReference type="NCBI Taxonomy" id="1076179"/>
    <lineage>
        <taxon>unclassified sequences</taxon>
        <taxon>metagenomes</taxon>
        <taxon>ecological metagenomes</taxon>
    </lineage>
</organism>
<name>A0A645GZ49_9ZZZZ</name>
<dbReference type="AlphaFoldDB" id="A0A645GZ49"/>
<gene>
    <name evidence="1" type="ORF">SDC9_179523</name>
</gene>
<accession>A0A645GZ49</accession>
<sequence>MQHLGGGYAAIPHGCVNILGIGHIKALEQLRKIVVFRGFGKSIALPFEGFRQHFLAALDIFRPVGLFKPLPDLCFRLLGLNDFQPIPAGRSVG</sequence>
<reference evidence="1" key="1">
    <citation type="submission" date="2019-08" db="EMBL/GenBank/DDBJ databases">
        <authorList>
            <person name="Kucharzyk K."/>
            <person name="Murdoch R.W."/>
            <person name="Higgins S."/>
            <person name="Loffler F."/>
        </authorList>
    </citation>
    <scope>NUCLEOTIDE SEQUENCE</scope>
</reference>
<proteinExistence type="predicted"/>
<comment type="caution">
    <text evidence="1">The sequence shown here is derived from an EMBL/GenBank/DDBJ whole genome shotgun (WGS) entry which is preliminary data.</text>
</comment>
<dbReference type="EMBL" id="VSSQ01083839">
    <property type="protein sequence ID" value="MPN32047.1"/>
    <property type="molecule type" value="Genomic_DNA"/>
</dbReference>